<name>Q7U475_PARMW</name>
<feature type="domain" description="Radical SAM core" evidence="6">
    <location>
        <begin position="164"/>
        <end position="391"/>
    </location>
</feature>
<dbReference type="GO" id="GO:0005829">
    <property type="term" value="C:cytosol"/>
    <property type="evidence" value="ECO:0007669"/>
    <property type="project" value="TreeGrafter"/>
</dbReference>
<evidence type="ECO:0000256" key="4">
    <source>
        <dbReference type="ARBA" id="ARBA00023004"/>
    </source>
</evidence>
<dbReference type="RefSeq" id="WP_011129052.1">
    <property type="nucleotide sequence ID" value="NC_005070.1"/>
</dbReference>
<proteinExistence type="predicted"/>
<dbReference type="KEGG" id="syw:SYNW2196"/>
<dbReference type="SFLD" id="SFLDG01082">
    <property type="entry name" value="B12-binding_domain_containing"/>
    <property type="match status" value="1"/>
</dbReference>
<evidence type="ECO:0000313" key="7">
    <source>
        <dbReference type="EMBL" id="CAE08711.1"/>
    </source>
</evidence>
<comment type="cofactor">
    <cofactor evidence="1">
        <name>[4Fe-4S] cluster</name>
        <dbReference type="ChEBI" id="CHEBI:49883"/>
    </cofactor>
</comment>
<evidence type="ECO:0000259" key="6">
    <source>
        <dbReference type="PROSITE" id="PS51918"/>
    </source>
</evidence>
<keyword evidence="8" id="KW-1185">Reference proteome</keyword>
<dbReference type="InterPro" id="IPR058240">
    <property type="entry name" value="rSAM_sf"/>
</dbReference>
<dbReference type="STRING" id="84588.SYNW2196"/>
<evidence type="ECO:0000256" key="5">
    <source>
        <dbReference type="ARBA" id="ARBA00023014"/>
    </source>
</evidence>
<evidence type="ECO:0000256" key="1">
    <source>
        <dbReference type="ARBA" id="ARBA00001966"/>
    </source>
</evidence>
<keyword evidence="2" id="KW-0949">S-adenosyl-L-methionine</keyword>
<dbReference type="eggNOG" id="COG1032">
    <property type="taxonomic scope" value="Bacteria"/>
</dbReference>
<dbReference type="Pfam" id="PF13282">
    <property type="entry name" value="DUF4070"/>
    <property type="match status" value="1"/>
</dbReference>
<dbReference type="Pfam" id="PF02310">
    <property type="entry name" value="B12-binding"/>
    <property type="match status" value="1"/>
</dbReference>
<keyword evidence="5" id="KW-0411">Iron-sulfur</keyword>
<evidence type="ECO:0000256" key="3">
    <source>
        <dbReference type="ARBA" id="ARBA00022723"/>
    </source>
</evidence>
<protein>
    <recommendedName>
        <fullName evidence="6">Radical SAM core domain-containing protein</fullName>
    </recommendedName>
</protein>
<keyword evidence="7" id="KW-0489">Methyltransferase</keyword>
<dbReference type="GO" id="GO:0051536">
    <property type="term" value="F:iron-sulfur cluster binding"/>
    <property type="evidence" value="ECO:0007669"/>
    <property type="project" value="UniProtKB-KW"/>
</dbReference>
<dbReference type="GO" id="GO:0008168">
    <property type="term" value="F:methyltransferase activity"/>
    <property type="evidence" value="ECO:0007669"/>
    <property type="project" value="UniProtKB-KW"/>
</dbReference>
<reference evidence="7 8" key="1">
    <citation type="journal article" date="2003" name="Nature">
        <title>The genome of a motile marine Synechococcus.</title>
        <authorList>
            <person name="Palenik B."/>
            <person name="Brahamsha B."/>
            <person name="Larimer F."/>
            <person name="Land M."/>
            <person name="Hauser L."/>
            <person name="Chain P."/>
            <person name="Lamerdin J."/>
            <person name="Regala W."/>
            <person name="Allen E.A."/>
            <person name="McCarren J."/>
            <person name="Paulsen I."/>
            <person name="Dufresne A."/>
            <person name="Partensky F."/>
            <person name="Webb E."/>
            <person name="Waterbury J."/>
        </authorList>
    </citation>
    <scope>NUCLEOTIDE SEQUENCE [LARGE SCALE GENOMIC DNA]</scope>
    <source>
        <strain evidence="7 8">WH8102</strain>
    </source>
</reference>
<keyword evidence="7" id="KW-0808">Transferase</keyword>
<dbReference type="Pfam" id="PF04055">
    <property type="entry name" value="Radical_SAM"/>
    <property type="match status" value="1"/>
</dbReference>
<dbReference type="HOGENOM" id="CLU_021572_5_0_3"/>
<dbReference type="SMART" id="SM00729">
    <property type="entry name" value="Elp3"/>
    <property type="match status" value="1"/>
</dbReference>
<dbReference type="GO" id="GO:0031419">
    <property type="term" value="F:cobalamin binding"/>
    <property type="evidence" value="ECO:0007669"/>
    <property type="project" value="InterPro"/>
</dbReference>
<dbReference type="EMBL" id="BX569695">
    <property type="protein sequence ID" value="CAE08711.1"/>
    <property type="molecule type" value="Genomic_DNA"/>
</dbReference>
<dbReference type="Gene3D" id="3.80.30.20">
    <property type="entry name" value="tm_1862 like domain"/>
    <property type="match status" value="1"/>
</dbReference>
<keyword evidence="4" id="KW-0408">Iron</keyword>
<dbReference type="InterPro" id="IPR051198">
    <property type="entry name" value="BchE-like"/>
</dbReference>
<dbReference type="PROSITE" id="PS51918">
    <property type="entry name" value="RADICAL_SAM"/>
    <property type="match status" value="1"/>
</dbReference>
<dbReference type="SFLD" id="SFLDF00303">
    <property type="entry name" value="hopanoid_C2-methyltransferase"/>
    <property type="match status" value="1"/>
</dbReference>
<dbReference type="PANTHER" id="PTHR43409">
    <property type="entry name" value="ANAEROBIC MAGNESIUM-PROTOPORPHYRIN IX MONOMETHYL ESTER CYCLASE-RELATED"/>
    <property type="match status" value="1"/>
</dbReference>
<dbReference type="InterPro" id="IPR007197">
    <property type="entry name" value="rSAM"/>
</dbReference>
<gene>
    <name evidence="7" type="ordered locus">SYNW2196</name>
</gene>
<dbReference type="GO" id="GO:0032259">
    <property type="term" value="P:methylation"/>
    <property type="evidence" value="ECO:0007669"/>
    <property type="project" value="UniProtKB-KW"/>
</dbReference>
<dbReference type="CDD" id="cd01335">
    <property type="entry name" value="Radical_SAM"/>
    <property type="match status" value="1"/>
</dbReference>
<dbReference type="InterPro" id="IPR006158">
    <property type="entry name" value="Cobalamin-bd"/>
</dbReference>
<dbReference type="InterPro" id="IPR034530">
    <property type="entry name" value="HpnP-like"/>
</dbReference>
<dbReference type="InterPro" id="IPR023404">
    <property type="entry name" value="rSAM_horseshoe"/>
</dbReference>
<keyword evidence="3" id="KW-0479">Metal-binding</keyword>
<accession>Q7U475</accession>
<dbReference type="Proteomes" id="UP000001422">
    <property type="component" value="Chromosome"/>
</dbReference>
<dbReference type="SUPFAM" id="SSF102114">
    <property type="entry name" value="Radical SAM enzymes"/>
    <property type="match status" value="1"/>
</dbReference>
<dbReference type="InterPro" id="IPR025274">
    <property type="entry name" value="DUF4070"/>
</dbReference>
<dbReference type="SFLD" id="SFLDG01123">
    <property type="entry name" value="methyltransferase_(Class_B)"/>
    <property type="match status" value="1"/>
</dbReference>
<sequence length="524" mass="59719">MRTLFIYPEFPKTFWSYEKILELVNRKVLLPPLGMVTVAALLPQDWEMKLVDRNVRDVTEEEWNWAEMVIISGMIVQKDDMAVQISKAKQRGLPVAIGGPFASSTPDAPELDQADFKILDEGEITLPMFLEALERGDTSGRFTAEGDKPDVTVTPIPRFDLLELDAYDSMSVQFSRGCPFNCEFCDIIVLYGRKPRTKTPEQLVAELQSLYDLGWGRSIFLVDDNFIGNKRNAKLLLPQIRTWQEERGYPFSFATEASVDLADDEEMMQMMHDARFESVFLGIETPDESSLETARKIQNTRNPLDAAVDRITANGIRVMAGFIIGFDGEKDGAGHRIVDFVTRTGIPAAMMGMLQALPKTALWARLEKEGRLIQGEDAAKGVNQTNLLNFKPTRPIRDIANEYVDAFCALYEPNAYMDRVYSYYLKMGAPRWKAAAKLPTWTDIRALSIVIWRQGIKRDTRSRFWKYLLGMARQNPALLEQFLVVLAHNEHFLEYRSIVQQEIREQLESLPPEEPSAQKELQPV</sequence>
<dbReference type="InterPro" id="IPR006638">
    <property type="entry name" value="Elp3/MiaA/NifB-like_rSAM"/>
</dbReference>
<dbReference type="Gene3D" id="3.40.50.280">
    <property type="entry name" value="Cobalamin-binding domain"/>
    <property type="match status" value="1"/>
</dbReference>
<dbReference type="GO" id="GO:0046872">
    <property type="term" value="F:metal ion binding"/>
    <property type="evidence" value="ECO:0007669"/>
    <property type="project" value="UniProtKB-KW"/>
</dbReference>
<evidence type="ECO:0000256" key="2">
    <source>
        <dbReference type="ARBA" id="ARBA00022691"/>
    </source>
</evidence>
<dbReference type="AlphaFoldDB" id="Q7U475"/>
<organism evidence="7 8">
    <name type="scientific">Parasynechococcus marenigrum (strain WH8102)</name>
    <dbReference type="NCBI Taxonomy" id="84588"/>
    <lineage>
        <taxon>Bacteria</taxon>
        <taxon>Bacillati</taxon>
        <taxon>Cyanobacteriota</taxon>
        <taxon>Cyanophyceae</taxon>
        <taxon>Synechococcales</taxon>
        <taxon>Prochlorococcaceae</taxon>
        <taxon>Parasynechococcus</taxon>
        <taxon>Parasynechococcus marenigrum</taxon>
    </lineage>
</organism>
<dbReference type="PANTHER" id="PTHR43409:SF3">
    <property type="entry name" value="HYPOTHETICAL METHYLTRANSFERASE"/>
    <property type="match status" value="1"/>
</dbReference>
<evidence type="ECO:0000313" key="8">
    <source>
        <dbReference type="Proteomes" id="UP000001422"/>
    </source>
</evidence>
<dbReference type="InterPro" id="IPR034466">
    <property type="entry name" value="Methyltransferase_Class_B"/>
</dbReference>
<dbReference type="SFLD" id="SFLDS00029">
    <property type="entry name" value="Radical_SAM"/>
    <property type="match status" value="1"/>
</dbReference>